<evidence type="ECO:0000313" key="5">
    <source>
        <dbReference type="EMBL" id="MBB4134624.1"/>
    </source>
</evidence>
<gene>
    <name evidence="5" type="ORF">BKA16_001176</name>
</gene>
<dbReference type="InterPro" id="IPR020806">
    <property type="entry name" value="PKS_PP-bd"/>
</dbReference>
<evidence type="ECO:0000256" key="2">
    <source>
        <dbReference type="ARBA" id="ARBA00022450"/>
    </source>
</evidence>
<dbReference type="GO" id="GO:0005829">
    <property type="term" value="C:cytosol"/>
    <property type="evidence" value="ECO:0007669"/>
    <property type="project" value="TreeGrafter"/>
</dbReference>
<dbReference type="AlphaFoldDB" id="A0A840EWE7"/>
<dbReference type="NCBIfam" id="TIGR01733">
    <property type="entry name" value="AA-adenyl-dom"/>
    <property type="match status" value="1"/>
</dbReference>
<dbReference type="Pfam" id="PF00668">
    <property type="entry name" value="Condensation"/>
    <property type="match status" value="1"/>
</dbReference>
<keyword evidence="2" id="KW-0596">Phosphopantetheine</keyword>
<dbReference type="Gene3D" id="3.30.559.10">
    <property type="entry name" value="Chloramphenicol acetyltransferase-like domain"/>
    <property type="match status" value="1"/>
</dbReference>
<dbReference type="UniPathway" id="UPA00011"/>
<dbReference type="Gene3D" id="1.10.1200.10">
    <property type="entry name" value="ACP-like"/>
    <property type="match status" value="1"/>
</dbReference>
<comment type="caution">
    <text evidence="5">The sequence shown here is derived from an EMBL/GenBank/DDBJ whole genome shotgun (WGS) entry which is preliminary data.</text>
</comment>
<dbReference type="Pfam" id="PF00501">
    <property type="entry name" value="AMP-binding"/>
    <property type="match status" value="1"/>
</dbReference>
<dbReference type="SMART" id="SM00823">
    <property type="entry name" value="PKS_PP"/>
    <property type="match status" value="1"/>
</dbReference>
<dbReference type="GO" id="GO:0043041">
    <property type="term" value="P:amino acid activation for nonribosomal peptide biosynthetic process"/>
    <property type="evidence" value="ECO:0007669"/>
    <property type="project" value="TreeGrafter"/>
</dbReference>
<dbReference type="InterPro" id="IPR036736">
    <property type="entry name" value="ACP-like_sf"/>
</dbReference>
<dbReference type="GO" id="GO:0031177">
    <property type="term" value="F:phosphopantetheine binding"/>
    <property type="evidence" value="ECO:0007669"/>
    <property type="project" value="InterPro"/>
</dbReference>
<name>A0A840EWE7_9ACTN</name>
<dbReference type="Gene3D" id="3.30.559.30">
    <property type="entry name" value="Nonribosomal peptide synthetase, condensation domain"/>
    <property type="match status" value="1"/>
</dbReference>
<accession>A0A840EWE7</accession>
<evidence type="ECO:0000256" key="3">
    <source>
        <dbReference type="ARBA" id="ARBA00022553"/>
    </source>
</evidence>
<dbReference type="PANTHER" id="PTHR45527:SF1">
    <property type="entry name" value="FATTY ACID SYNTHASE"/>
    <property type="match status" value="1"/>
</dbReference>
<sequence length="1019" mass="108984">MSGGRVLDVLAATPLQQGLLALASADHDGYSVQLTCELVGGLDMERLRRAVRELLGRHPNLGGRFVDSNVPTPVHVLLSDDDLPVELMPAVSDAAAADAVREAQRRRSFDVRRGPLLRFAVVPIAASDRQLLVCTAHHIVLDGWSFVQALTELFDLYRGRGLPPPPSVRRYLHWIAEQDDVRAREHWAARFAGIDEPTLVASSAPEVAVATDGTEPTVVRRSFGAAATARLTERARSVGVTVNTLLQFAVASVIATVTGRSDVVVGATVSGRAVPVPEVERLVGLFIQTFPVRFAFTPAESVEDCCRRLQREFAADVEHGHVGMRSILEAAGRGARFDTLVVFQNAVSPIEPEPLADGLSVGDVSATSLTHYPLVVMPFVAADDLTVDVEARTAELGSLTPEWILDQLFGTLTAIIDTDPSEPVRSIAPPDAAVAARAADVDTSSPPGATTVSARFREHVRSHPERIAVRHGAESITYGELDRRAQALASVLLRRGVGVEDAVAVQVPRSPFVFVAQLAAAMIGAMSVYVDPDLPSARIDELSRQCDFAAVVVPSDEASSTCSSDRLDAASTARVWPDTALYAVFTSGSTGTPKGVIGTHRGILALRDDHENRVYRRITDAADPRPLRIGHGWSFSFDAGWQPTLALLSGHTVVLLDAETTRDPEALSKAIGDHEINMIEMSPSMFQHLTAADHRGMERLAVVGLGGEAISPETWERLRSLTTHPMNFYGPTETTVDAVSASIPDSDSVVIGTPVGRMRAHLLDPWLRPVPDGAVGELYLGGPQVTRGYLGDPARTAGRFVADPTSPGERVYRTGDLARRTVHGSMEYLGRSDDQVKIRGHRIELGEVTAAVQQLSVVVDAAVLPWRRAGGAALRAFVVAHPDAEALDSETVRAALASALPTYMVPGHYTFVERLPLTGNGKLDTAALMRIPAETSRARSPRGPAEQALAAAVEQVVGLAVDPEAELLDHGLDSVALVGFVSVARDAGIDLTIRDVLEAGTVAELARRTAARTPQEALS</sequence>
<dbReference type="InterPro" id="IPR009081">
    <property type="entry name" value="PP-bd_ACP"/>
</dbReference>
<dbReference type="InterPro" id="IPR025110">
    <property type="entry name" value="AMP-bd_C"/>
</dbReference>
<evidence type="ECO:0000313" key="6">
    <source>
        <dbReference type="Proteomes" id="UP000551501"/>
    </source>
</evidence>
<dbReference type="InterPro" id="IPR010071">
    <property type="entry name" value="AA_adenyl_dom"/>
</dbReference>
<reference evidence="5 6" key="1">
    <citation type="submission" date="2020-08" db="EMBL/GenBank/DDBJ databases">
        <title>Sequencing the genomes of 1000 actinobacteria strains.</title>
        <authorList>
            <person name="Klenk H.-P."/>
        </authorList>
    </citation>
    <scope>NUCLEOTIDE SEQUENCE [LARGE SCALE GENOMIC DNA]</scope>
    <source>
        <strain evidence="5 6">DSM 45298</strain>
    </source>
</reference>
<dbReference type="GO" id="GO:0008610">
    <property type="term" value="P:lipid biosynthetic process"/>
    <property type="evidence" value="ECO:0007669"/>
    <property type="project" value="UniProtKB-ARBA"/>
</dbReference>
<keyword evidence="6" id="KW-1185">Reference proteome</keyword>
<keyword evidence="3" id="KW-0597">Phosphoprotein</keyword>
<dbReference type="InterPro" id="IPR042099">
    <property type="entry name" value="ANL_N_sf"/>
</dbReference>
<dbReference type="SUPFAM" id="SSF56801">
    <property type="entry name" value="Acetyl-CoA synthetase-like"/>
    <property type="match status" value="1"/>
</dbReference>
<dbReference type="PANTHER" id="PTHR45527">
    <property type="entry name" value="NONRIBOSOMAL PEPTIDE SYNTHETASE"/>
    <property type="match status" value="1"/>
</dbReference>
<dbReference type="Pfam" id="PF00550">
    <property type="entry name" value="PP-binding"/>
    <property type="match status" value="1"/>
</dbReference>
<comment type="cofactor">
    <cofactor evidence="1">
        <name>pantetheine 4'-phosphate</name>
        <dbReference type="ChEBI" id="CHEBI:47942"/>
    </cofactor>
</comment>
<dbReference type="CDD" id="cd05930">
    <property type="entry name" value="A_NRPS"/>
    <property type="match status" value="1"/>
</dbReference>
<evidence type="ECO:0000259" key="4">
    <source>
        <dbReference type="PROSITE" id="PS50075"/>
    </source>
</evidence>
<dbReference type="PROSITE" id="PS50075">
    <property type="entry name" value="CARRIER"/>
    <property type="match status" value="1"/>
</dbReference>
<dbReference type="GO" id="GO:0044550">
    <property type="term" value="P:secondary metabolite biosynthetic process"/>
    <property type="evidence" value="ECO:0007669"/>
    <property type="project" value="TreeGrafter"/>
</dbReference>
<dbReference type="Proteomes" id="UP000551501">
    <property type="component" value="Unassembled WGS sequence"/>
</dbReference>
<evidence type="ECO:0000256" key="1">
    <source>
        <dbReference type="ARBA" id="ARBA00001957"/>
    </source>
</evidence>
<dbReference type="InterPro" id="IPR001242">
    <property type="entry name" value="Condensation_dom"/>
</dbReference>
<proteinExistence type="predicted"/>
<dbReference type="EMBL" id="JACIFP010000001">
    <property type="protein sequence ID" value="MBB4134624.1"/>
    <property type="molecule type" value="Genomic_DNA"/>
</dbReference>
<dbReference type="InterPro" id="IPR000873">
    <property type="entry name" value="AMP-dep_synth/lig_dom"/>
</dbReference>
<dbReference type="SUPFAM" id="SSF52777">
    <property type="entry name" value="CoA-dependent acyltransferases"/>
    <property type="match status" value="2"/>
</dbReference>
<dbReference type="InterPro" id="IPR045851">
    <property type="entry name" value="AMP-bd_C_sf"/>
</dbReference>
<dbReference type="Gene3D" id="3.40.50.12780">
    <property type="entry name" value="N-terminal domain of ligase-like"/>
    <property type="match status" value="1"/>
</dbReference>
<protein>
    <submittedName>
        <fullName evidence="5">Mycobactin peptide synthetase MbtF</fullName>
    </submittedName>
</protein>
<dbReference type="Gene3D" id="3.30.300.30">
    <property type="match status" value="1"/>
</dbReference>
<dbReference type="SUPFAM" id="SSF47336">
    <property type="entry name" value="ACP-like"/>
    <property type="match status" value="1"/>
</dbReference>
<dbReference type="GO" id="GO:0003824">
    <property type="term" value="F:catalytic activity"/>
    <property type="evidence" value="ECO:0007669"/>
    <property type="project" value="InterPro"/>
</dbReference>
<dbReference type="RefSeq" id="WP_183369772.1">
    <property type="nucleotide sequence ID" value="NZ_BAABHL010000049.1"/>
</dbReference>
<feature type="domain" description="Carrier" evidence="4">
    <location>
        <begin position="940"/>
        <end position="1013"/>
    </location>
</feature>
<dbReference type="Pfam" id="PF13193">
    <property type="entry name" value="AMP-binding_C"/>
    <property type="match status" value="1"/>
</dbReference>
<dbReference type="InterPro" id="IPR023213">
    <property type="entry name" value="CAT-like_dom_sf"/>
</dbReference>
<organism evidence="5 6">
    <name type="scientific">Gordonia humi</name>
    <dbReference type="NCBI Taxonomy" id="686429"/>
    <lineage>
        <taxon>Bacteria</taxon>
        <taxon>Bacillati</taxon>
        <taxon>Actinomycetota</taxon>
        <taxon>Actinomycetes</taxon>
        <taxon>Mycobacteriales</taxon>
        <taxon>Gordoniaceae</taxon>
        <taxon>Gordonia</taxon>
    </lineage>
</organism>